<reference evidence="1" key="1">
    <citation type="journal article" date="2021" name="Proc. Natl. Acad. Sci. U.S.A.">
        <title>A Catalog of Tens of Thousands of Viruses from Human Metagenomes Reveals Hidden Associations with Chronic Diseases.</title>
        <authorList>
            <person name="Tisza M.J."/>
            <person name="Buck C.B."/>
        </authorList>
    </citation>
    <scope>NUCLEOTIDE SEQUENCE</scope>
    <source>
        <strain evidence="1">Ct0Go27</strain>
    </source>
</reference>
<accession>A0A8S5RX36</accession>
<organism evidence="1">
    <name type="scientific">Siphoviridae sp. ct0Go27</name>
    <dbReference type="NCBI Taxonomy" id="2827761"/>
    <lineage>
        <taxon>Viruses</taxon>
        <taxon>Duplodnaviria</taxon>
        <taxon>Heunggongvirae</taxon>
        <taxon>Uroviricota</taxon>
        <taxon>Caudoviricetes</taxon>
    </lineage>
</organism>
<sequence>MDMELMLAHMMAKQKAKMHLDFIKTNGEKGRSAMADMVEFEELEKSETNRYLTLRTEYFVLCTLVQAMREELRRMEKEKNDD</sequence>
<dbReference type="EMBL" id="BK032498">
    <property type="protein sequence ID" value="DAF43075.1"/>
    <property type="molecule type" value="Genomic_DNA"/>
</dbReference>
<evidence type="ECO:0000313" key="1">
    <source>
        <dbReference type="EMBL" id="DAF43075.1"/>
    </source>
</evidence>
<name>A0A8S5RX36_9CAUD</name>
<proteinExistence type="predicted"/>
<protein>
    <submittedName>
        <fullName evidence="1">Uncharacterized protein</fullName>
    </submittedName>
</protein>